<sequence length="67" mass="7731">MQTVLSDTMPTNGYFALVWPDYLRINNPDKRVMAFSSCFASCKRQSAHDTPKPTLQYFEQLISKKVN</sequence>
<dbReference type="EMBL" id="AHCD03000034">
    <property type="protein sequence ID" value="KAF7787114.1"/>
    <property type="molecule type" value="Genomic_DNA"/>
</dbReference>
<evidence type="ECO:0000313" key="2">
    <source>
        <dbReference type="Proteomes" id="UP000016480"/>
    </source>
</evidence>
<proteinExistence type="predicted"/>
<reference evidence="1 2" key="1">
    <citation type="journal article" date="2012" name="J. Bacteriol.">
        <title>Genome sequence of the cycloprodigiosin-producing bacterial strain Pseudoalteromonas rubra ATCC 29570(T).</title>
        <authorList>
            <person name="Xie B.B."/>
            <person name="Shu Y.L."/>
            <person name="Qin Q.L."/>
            <person name="Rong J.C."/>
            <person name="Zhang X.Y."/>
            <person name="Chen X.L."/>
            <person name="Zhou B.C."/>
            <person name="Zhang Y.Z."/>
        </authorList>
    </citation>
    <scope>NUCLEOTIDE SEQUENCE [LARGE SCALE GENOMIC DNA]</scope>
    <source>
        <strain evidence="1 2">DSM 6842</strain>
    </source>
</reference>
<dbReference type="AlphaFoldDB" id="A0A8T0C8M0"/>
<protein>
    <submittedName>
        <fullName evidence="1">Uncharacterized protein</fullName>
    </submittedName>
</protein>
<dbReference type="Proteomes" id="UP000016480">
    <property type="component" value="Unassembled WGS sequence"/>
</dbReference>
<evidence type="ECO:0000313" key="1">
    <source>
        <dbReference type="EMBL" id="KAF7787114.1"/>
    </source>
</evidence>
<comment type="caution">
    <text evidence="1">The sequence shown here is derived from an EMBL/GenBank/DDBJ whole genome shotgun (WGS) entry which is preliminary data.</text>
</comment>
<organism evidence="1 2">
    <name type="scientific">Pseudoalteromonas rubra</name>
    <dbReference type="NCBI Taxonomy" id="43658"/>
    <lineage>
        <taxon>Bacteria</taxon>
        <taxon>Pseudomonadati</taxon>
        <taxon>Pseudomonadota</taxon>
        <taxon>Gammaproteobacteria</taxon>
        <taxon>Alteromonadales</taxon>
        <taxon>Pseudoalteromonadaceae</taxon>
        <taxon>Pseudoalteromonas</taxon>
    </lineage>
</organism>
<gene>
    <name evidence="1" type="ORF">PRUB_a3981</name>
</gene>
<name>A0A8T0C8M0_9GAMM</name>
<accession>A0A8T0C8M0</accession>